<feature type="chain" id="PRO_5042884081" evidence="1">
    <location>
        <begin position="23"/>
        <end position="411"/>
    </location>
</feature>
<evidence type="ECO:0000313" key="3">
    <source>
        <dbReference type="Proteomes" id="UP001176517"/>
    </source>
</evidence>
<feature type="signal peptide" evidence="1">
    <location>
        <begin position="1"/>
        <end position="22"/>
    </location>
</feature>
<keyword evidence="3" id="KW-1185">Reference proteome</keyword>
<evidence type="ECO:0000256" key="1">
    <source>
        <dbReference type="SAM" id="SignalP"/>
    </source>
</evidence>
<organism evidence="2 3">
    <name type="scientific">Tilletia horrida</name>
    <dbReference type="NCBI Taxonomy" id="155126"/>
    <lineage>
        <taxon>Eukaryota</taxon>
        <taxon>Fungi</taxon>
        <taxon>Dikarya</taxon>
        <taxon>Basidiomycota</taxon>
        <taxon>Ustilaginomycotina</taxon>
        <taxon>Exobasidiomycetes</taxon>
        <taxon>Tilletiales</taxon>
        <taxon>Tilletiaceae</taxon>
        <taxon>Tilletia</taxon>
    </lineage>
</organism>
<evidence type="ECO:0000313" key="2">
    <source>
        <dbReference type="EMBL" id="KAK0545611.1"/>
    </source>
</evidence>
<keyword evidence="1" id="KW-0732">Signal</keyword>
<dbReference type="AlphaFoldDB" id="A0AAN6JVU1"/>
<name>A0AAN6JVU1_9BASI</name>
<dbReference type="EMBL" id="JAPDMZ010000223">
    <property type="protein sequence ID" value="KAK0545611.1"/>
    <property type="molecule type" value="Genomic_DNA"/>
</dbReference>
<accession>A0AAN6JVU1</accession>
<dbReference type="Proteomes" id="UP001176517">
    <property type="component" value="Unassembled WGS sequence"/>
</dbReference>
<sequence>MRFSPASSFLTLFCLAVSTAQAAVLAPARPTRIARKEDSVLQPRAKNPQIVSAIYNHKDGRSVCSSFLSISPYAATKTSVIIKTVTRTVPAVTTTAQVTITNTADSTVTVVNTEVDVSSVTPTEYVTVTSNSLPSAAATRRAGSPQALPDWLSQYSAPQVSEACSKVVVPRTKTIRTTSTTTATAQSTVAVFQTSTVVVTPTITSVTTVQSTEIEPAVTSTIVVIPPAPTSIQGRIRLFSTGDGSFVGYWAAGLAGSGQSLLTSDQSQALVVEVPIDGSTFNLNAGPAASSGDVAYLGGIVPRFDAGTDLGTDDARFANYLFTGVVSKVDAGVQQTDDGTSLHNAYGSQPLTYESQIWKYDVVTRELSTVWTNSDGSTFVPTIGAYSPYIGLYSYAPYYIVTPSKAFLDPL</sequence>
<gene>
    <name evidence="2" type="ORF">OC846_005587</name>
</gene>
<proteinExistence type="predicted"/>
<protein>
    <submittedName>
        <fullName evidence="2">Uncharacterized protein</fullName>
    </submittedName>
</protein>
<comment type="caution">
    <text evidence="2">The sequence shown here is derived from an EMBL/GenBank/DDBJ whole genome shotgun (WGS) entry which is preliminary data.</text>
</comment>
<reference evidence="2" key="1">
    <citation type="journal article" date="2023" name="PhytoFront">
        <title>Draft Genome Resources of Seven Strains of Tilletia horrida, Causal Agent of Kernel Smut of Rice.</title>
        <authorList>
            <person name="Khanal S."/>
            <person name="Antony Babu S."/>
            <person name="Zhou X.G."/>
        </authorList>
    </citation>
    <scope>NUCLEOTIDE SEQUENCE</scope>
    <source>
        <strain evidence="2">TX6</strain>
    </source>
</reference>